<proteinExistence type="inferred from homology"/>
<reference evidence="11" key="1">
    <citation type="submission" date="2020-05" db="EMBL/GenBank/DDBJ databases">
        <authorList>
            <person name="Chiriac C."/>
            <person name="Salcher M."/>
            <person name="Ghai R."/>
            <person name="Kavagutti S V."/>
        </authorList>
    </citation>
    <scope>NUCLEOTIDE SEQUENCE</scope>
</reference>
<feature type="domain" description="UVR" evidence="8">
    <location>
        <begin position="214"/>
        <end position="249"/>
    </location>
</feature>
<dbReference type="InterPro" id="IPR001943">
    <property type="entry name" value="UVR_dom"/>
</dbReference>
<dbReference type="SUPFAM" id="SSF46600">
    <property type="entry name" value="C-terminal UvrC-binding domain of UvrB"/>
    <property type="match status" value="1"/>
</dbReference>
<evidence type="ECO:0000259" key="9">
    <source>
        <dbReference type="PROSITE" id="PS50164"/>
    </source>
</evidence>
<dbReference type="Pfam" id="PF01541">
    <property type="entry name" value="GIY-YIG"/>
    <property type="match status" value="1"/>
</dbReference>
<name>A0A6J7HEU0_9ZZZZ</name>
<protein>
    <submittedName>
        <fullName evidence="11">Unannotated protein</fullName>
    </submittedName>
</protein>
<feature type="coiled-coil region" evidence="6">
    <location>
        <begin position="364"/>
        <end position="391"/>
    </location>
</feature>
<dbReference type="PROSITE" id="PS50165">
    <property type="entry name" value="UVRC"/>
    <property type="match status" value="1"/>
</dbReference>
<evidence type="ECO:0000313" key="11">
    <source>
        <dbReference type="EMBL" id="CAB4919507.1"/>
    </source>
</evidence>
<dbReference type="InterPro" id="IPR001162">
    <property type="entry name" value="UvrC_RNase_H_dom"/>
</dbReference>
<feature type="domain" description="GIY-YIG" evidence="9">
    <location>
        <begin position="26"/>
        <end position="103"/>
    </location>
</feature>
<dbReference type="GO" id="GO:0009380">
    <property type="term" value="C:excinuclease repair complex"/>
    <property type="evidence" value="ECO:0007669"/>
    <property type="project" value="InterPro"/>
</dbReference>
<keyword evidence="4" id="KW-0267">Excision nuclease</keyword>
<dbReference type="InterPro" id="IPR038476">
    <property type="entry name" value="UvrC_RNase_H_dom_sf"/>
</dbReference>
<dbReference type="HAMAP" id="MF_00203">
    <property type="entry name" value="UvrC"/>
    <property type="match status" value="1"/>
</dbReference>
<dbReference type="InterPro" id="IPR036876">
    <property type="entry name" value="UVR_dom_sf"/>
</dbReference>
<dbReference type="InterPro" id="IPR050066">
    <property type="entry name" value="UvrABC_protein_C"/>
</dbReference>
<evidence type="ECO:0000256" key="2">
    <source>
        <dbReference type="ARBA" id="ARBA00022763"/>
    </source>
</evidence>
<keyword evidence="5" id="KW-0234">DNA repair</keyword>
<dbReference type="EMBL" id="CAFBMX010000002">
    <property type="protein sequence ID" value="CAB4919507.1"/>
    <property type="molecule type" value="Genomic_DNA"/>
</dbReference>
<organism evidence="11">
    <name type="scientific">freshwater metagenome</name>
    <dbReference type="NCBI Taxonomy" id="449393"/>
    <lineage>
        <taxon>unclassified sequences</taxon>
        <taxon>metagenomes</taxon>
        <taxon>ecological metagenomes</taxon>
    </lineage>
</organism>
<dbReference type="Gene3D" id="3.40.1440.10">
    <property type="entry name" value="GIY-YIG endonuclease"/>
    <property type="match status" value="1"/>
</dbReference>
<evidence type="ECO:0000256" key="6">
    <source>
        <dbReference type="SAM" id="Coils"/>
    </source>
</evidence>
<dbReference type="CDD" id="cd10434">
    <property type="entry name" value="GIY-YIG_UvrC_Cho"/>
    <property type="match status" value="1"/>
</dbReference>
<keyword evidence="6" id="KW-0175">Coiled coil</keyword>
<dbReference type="InterPro" id="IPR035901">
    <property type="entry name" value="GIY-YIG_endonuc_sf"/>
</dbReference>
<evidence type="ECO:0000256" key="4">
    <source>
        <dbReference type="ARBA" id="ARBA00022881"/>
    </source>
</evidence>
<dbReference type="SMART" id="SM00278">
    <property type="entry name" value="HhH1"/>
    <property type="match status" value="2"/>
</dbReference>
<dbReference type="PANTHER" id="PTHR30562:SF1">
    <property type="entry name" value="UVRABC SYSTEM PROTEIN C"/>
    <property type="match status" value="1"/>
</dbReference>
<dbReference type="InterPro" id="IPR003583">
    <property type="entry name" value="Hlx-hairpin-Hlx_DNA-bd_motif"/>
</dbReference>
<evidence type="ECO:0000256" key="3">
    <source>
        <dbReference type="ARBA" id="ARBA00022769"/>
    </source>
</evidence>
<dbReference type="SMART" id="SM00465">
    <property type="entry name" value="GIYc"/>
    <property type="match status" value="1"/>
</dbReference>
<dbReference type="SUPFAM" id="SSF82771">
    <property type="entry name" value="GIY-YIG endonuclease"/>
    <property type="match status" value="1"/>
</dbReference>
<dbReference type="GO" id="GO:0003677">
    <property type="term" value="F:DNA binding"/>
    <property type="evidence" value="ECO:0007669"/>
    <property type="project" value="InterPro"/>
</dbReference>
<evidence type="ECO:0000256" key="1">
    <source>
        <dbReference type="ARBA" id="ARBA00022490"/>
    </source>
</evidence>
<evidence type="ECO:0000259" key="10">
    <source>
        <dbReference type="PROSITE" id="PS50165"/>
    </source>
</evidence>
<evidence type="ECO:0000256" key="7">
    <source>
        <dbReference type="SAM" id="MobiDB-lite"/>
    </source>
</evidence>
<dbReference type="InterPro" id="IPR004791">
    <property type="entry name" value="UvrC"/>
</dbReference>
<dbReference type="NCBIfam" id="NF001824">
    <property type="entry name" value="PRK00558.1-5"/>
    <property type="match status" value="1"/>
</dbReference>
<feature type="region of interest" description="Disordered" evidence="7">
    <location>
        <begin position="1"/>
        <end position="21"/>
    </location>
</feature>
<dbReference type="Pfam" id="PF14520">
    <property type="entry name" value="HHH_5"/>
    <property type="match status" value="1"/>
</dbReference>
<dbReference type="PROSITE" id="PS50164">
    <property type="entry name" value="GIY_YIG"/>
    <property type="match status" value="1"/>
</dbReference>
<keyword evidence="2" id="KW-0227">DNA damage</keyword>
<dbReference type="AlphaFoldDB" id="A0A6J7HEU0"/>
<gene>
    <name evidence="11" type="ORF">UFOPK3674_00457</name>
</gene>
<dbReference type="NCBIfam" id="TIGR00194">
    <property type="entry name" value="uvrC"/>
    <property type="match status" value="1"/>
</dbReference>
<dbReference type="PANTHER" id="PTHR30562">
    <property type="entry name" value="UVRC/OXIDOREDUCTASE"/>
    <property type="match status" value="1"/>
</dbReference>
<dbReference type="PROSITE" id="PS50151">
    <property type="entry name" value="UVR"/>
    <property type="match status" value="1"/>
</dbReference>
<feature type="compositionally biased region" description="Basic and acidic residues" evidence="7">
    <location>
        <begin position="10"/>
        <end position="21"/>
    </location>
</feature>
<keyword evidence="3" id="KW-0228">DNA excision</keyword>
<dbReference type="GO" id="GO:0009381">
    <property type="term" value="F:excinuclease ABC activity"/>
    <property type="evidence" value="ECO:0007669"/>
    <property type="project" value="InterPro"/>
</dbReference>
<dbReference type="Gene3D" id="1.10.150.20">
    <property type="entry name" value="5' to 3' exonuclease, C-terminal subdomain"/>
    <property type="match status" value="1"/>
</dbReference>
<accession>A0A6J7HEU0</accession>
<feature type="domain" description="UvrC family homology region profile" evidence="10">
    <location>
        <begin position="265"/>
        <end position="510"/>
    </location>
</feature>
<dbReference type="FunFam" id="3.40.1440.10:FF:000001">
    <property type="entry name" value="UvrABC system protein C"/>
    <property type="match status" value="1"/>
</dbReference>
<dbReference type="Pfam" id="PF08459">
    <property type="entry name" value="UvrC_RNaseH_dom"/>
    <property type="match status" value="1"/>
</dbReference>
<keyword evidence="1" id="KW-0963">Cytoplasm</keyword>
<evidence type="ECO:0000259" key="8">
    <source>
        <dbReference type="PROSITE" id="PS50151"/>
    </source>
</evidence>
<dbReference type="InterPro" id="IPR010994">
    <property type="entry name" value="RuvA_2-like"/>
</dbReference>
<sequence length="634" mass="71224">MGDQAESVAEQERQNRLAERRRTLPDSPGVYLFIDEQGEILYVGKARSLRKRVASHFSSPITRGDVEMVSLAHTIDVLALDSETEALIAENQLIKRHLPRFNVQMRDDKSYPYIAISMDEEFPRAYVTRERHRRPRLYFGPYSSARRTRETLEVLSKIFQLRSCTGAEPGRRSGSPCLDFHINRCGAPCVGKVTAGEYQESIDGVVAFLSGRYKEIEHDLEERMRAAAEAQDYEAAARERNRLTAMRSLLERQRVANEGVGSLDVIAIAVDGADANAQVFQVRDDILVDRQSFYLDNQGELEMAEVIREFLVQYYADRPAIPAQLIVQGELPEEERDTLGLALSERRGTRVEVRAAERGDKRRLLELAERNAKLALEADRLQAERRRQRRVEALDELREALGLDVLPLRIECFDISNLMGTHTVASMVVFEGGVAKKSDYRKFNIRTLEDGVPDDFAAMREVLTRRIRNWESQAELSPHDPAYDESFATLPTLIVIDGGRGQLAAGLEVLQDFRERGVAVGSLAKRIEEVFLPGRPAPVLLAHDTAGLQLLQQVRDEAHRFAISHHRARRDKSMTTSVLDGLPGVGPARKRALLAHFGSPDAVLAAGREELEGVPGLPPKVARELHAHLRRPTA</sequence>
<evidence type="ECO:0000256" key="5">
    <source>
        <dbReference type="ARBA" id="ARBA00023204"/>
    </source>
</evidence>
<dbReference type="Gene3D" id="3.30.420.340">
    <property type="entry name" value="UvrC, RNAse H endonuclease domain"/>
    <property type="match status" value="1"/>
</dbReference>
<dbReference type="InterPro" id="IPR000305">
    <property type="entry name" value="GIY-YIG_endonuc"/>
</dbReference>
<dbReference type="Pfam" id="PF22920">
    <property type="entry name" value="UvrC_RNaseH"/>
    <property type="match status" value="1"/>
</dbReference>
<dbReference type="InterPro" id="IPR047296">
    <property type="entry name" value="GIY-YIG_UvrC_Cho"/>
</dbReference>
<dbReference type="SUPFAM" id="SSF47781">
    <property type="entry name" value="RuvA domain 2-like"/>
    <property type="match status" value="1"/>
</dbReference>
<dbReference type="GO" id="GO:0006289">
    <property type="term" value="P:nucleotide-excision repair"/>
    <property type="evidence" value="ECO:0007669"/>
    <property type="project" value="InterPro"/>
</dbReference>